<dbReference type="Gene3D" id="3.30.40.10">
    <property type="entry name" value="Zinc/RING finger domain, C3HC4 (zinc finger)"/>
    <property type="match status" value="1"/>
</dbReference>
<sequence length="335" mass="37352">MVSSIAPIGNSDAETCFGNRNQLEYLITHSLDSDQDCDVERTSSTESPNIRTTCRNFSIMVDDLDLLADSLGHESNGTNGRELDSGESRVVHEYGPTTDECQELPQDNSPVLLHELSDDSDCEIIRVVSNGNRRAVNNNVVSQGTQMNNSSSIFPNNINDQRGLSGDNWQCIPPLTLQDSAALLALSQRGSDRQSDILADDDDDVILGPIYWGTRVESTLPVVYNHNPHTTVYNIIDTNVDQSKRNEIGSLESDGDFAKTIIDSIEFLFRCPICYSTIARFKTAKPPSGNDRIIYSTKCGHMYCYECIEGVKKRRECPLCRKSIRDSKQFHPVYP</sequence>
<dbReference type="STRING" id="5865.A7ASU1"/>
<dbReference type="VEuPathDB" id="PiroplasmaDB:BBOV_II000420"/>
<dbReference type="InterPro" id="IPR013083">
    <property type="entry name" value="Znf_RING/FYVE/PHD"/>
</dbReference>
<proteinExistence type="predicted"/>
<gene>
    <name evidence="6" type="ORF">BBOV_II000420</name>
</gene>
<evidence type="ECO:0000256" key="3">
    <source>
        <dbReference type="ARBA" id="ARBA00022833"/>
    </source>
</evidence>
<dbReference type="InterPro" id="IPR001841">
    <property type="entry name" value="Znf_RING"/>
</dbReference>
<dbReference type="EMBL" id="AAXT01000003">
    <property type="protein sequence ID" value="EDO06002.1"/>
    <property type="molecule type" value="Genomic_DNA"/>
</dbReference>
<comment type="caution">
    <text evidence="6">The sequence shown here is derived from an EMBL/GenBank/DDBJ whole genome shotgun (WGS) entry which is preliminary data.</text>
</comment>
<keyword evidence="3" id="KW-0862">Zinc</keyword>
<evidence type="ECO:0000313" key="6">
    <source>
        <dbReference type="EMBL" id="EDO06002.1"/>
    </source>
</evidence>
<dbReference type="Pfam" id="PF13920">
    <property type="entry name" value="zf-C3HC4_3"/>
    <property type="match status" value="1"/>
</dbReference>
<evidence type="ECO:0000313" key="7">
    <source>
        <dbReference type="Proteomes" id="UP000002173"/>
    </source>
</evidence>
<evidence type="ECO:0000259" key="5">
    <source>
        <dbReference type="PROSITE" id="PS50089"/>
    </source>
</evidence>
<dbReference type="PROSITE" id="PS00518">
    <property type="entry name" value="ZF_RING_1"/>
    <property type="match status" value="1"/>
</dbReference>
<dbReference type="InterPro" id="IPR047134">
    <property type="entry name" value="RNF4"/>
</dbReference>
<dbReference type="Proteomes" id="UP000002173">
    <property type="component" value="Chromosome 2"/>
</dbReference>
<protein>
    <recommendedName>
        <fullName evidence="5">RING-type domain-containing protein</fullName>
    </recommendedName>
</protein>
<evidence type="ECO:0000256" key="1">
    <source>
        <dbReference type="ARBA" id="ARBA00022723"/>
    </source>
</evidence>
<keyword evidence="1" id="KW-0479">Metal-binding</keyword>
<dbReference type="PANTHER" id="PTHR23041">
    <property type="entry name" value="RING FINGER DOMAIN-CONTAINING"/>
    <property type="match status" value="1"/>
</dbReference>
<dbReference type="SUPFAM" id="SSF57850">
    <property type="entry name" value="RING/U-box"/>
    <property type="match status" value="1"/>
</dbReference>
<organism evidence="6 7">
    <name type="scientific">Babesia bovis</name>
    <dbReference type="NCBI Taxonomy" id="5865"/>
    <lineage>
        <taxon>Eukaryota</taxon>
        <taxon>Sar</taxon>
        <taxon>Alveolata</taxon>
        <taxon>Apicomplexa</taxon>
        <taxon>Aconoidasida</taxon>
        <taxon>Piroplasmida</taxon>
        <taxon>Babesiidae</taxon>
        <taxon>Babesia</taxon>
    </lineage>
</organism>
<dbReference type="GO" id="GO:0008270">
    <property type="term" value="F:zinc ion binding"/>
    <property type="evidence" value="ECO:0007669"/>
    <property type="project" value="UniProtKB-KW"/>
</dbReference>
<keyword evidence="7" id="KW-1185">Reference proteome</keyword>
<dbReference type="eggNOG" id="ENOG502SC5Q">
    <property type="taxonomic scope" value="Eukaryota"/>
</dbReference>
<evidence type="ECO:0000256" key="2">
    <source>
        <dbReference type="ARBA" id="ARBA00022771"/>
    </source>
</evidence>
<dbReference type="PROSITE" id="PS50089">
    <property type="entry name" value="ZF_RING_2"/>
    <property type="match status" value="1"/>
</dbReference>
<keyword evidence="2 4" id="KW-0863">Zinc-finger</keyword>
<dbReference type="PANTHER" id="PTHR23041:SF78">
    <property type="entry name" value="E3 UBIQUITIN-PROTEIN LIGASE RNF4"/>
    <property type="match status" value="1"/>
</dbReference>
<reference evidence="6 7" key="1">
    <citation type="journal article" date="2007" name="PLoS Pathog.">
        <title>Genome sequence of Babesia bovis and comparative analysis of apicomplexan hemoprotozoa.</title>
        <authorList>
            <person name="Brayton K.A."/>
            <person name="Lau A.O.T."/>
            <person name="Herndon D.R."/>
            <person name="Hannick L."/>
            <person name="Kappmeyer L.S."/>
            <person name="Berens S.J."/>
            <person name="Bidwell S.L."/>
            <person name="Brown W.C."/>
            <person name="Crabtree J."/>
            <person name="Fadrosh D."/>
            <person name="Feldblum T."/>
            <person name="Forberger H.A."/>
            <person name="Haas B.J."/>
            <person name="Howell J.M."/>
            <person name="Khouri H."/>
            <person name="Koo H."/>
            <person name="Mann D.J."/>
            <person name="Norimine J."/>
            <person name="Paulsen I.T."/>
            <person name="Radune D."/>
            <person name="Ren Q."/>
            <person name="Smith R.K. Jr."/>
            <person name="Suarez C.E."/>
            <person name="White O."/>
            <person name="Wortman J.R."/>
            <person name="Knowles D.P. Jr."/>
            <person name="McElwain T.F."/>
            <person name="Nene V.M."/>
        </authorList>
    </citation>
    <scope>NUCLEOTIDE SEQUENCE [LARGE SCALE GENOMIC DNA]</scope>
    <source>
        <strain evidence="6">T2Bo</strain>
    </source>
</reference>
<dbReference type="InterPro" id="IPR017907">
    <property type="entry name" value="Znf_RING_CS"/>
</dbReference>
<dbReference type="AlphaFoldDB" id="A7ASU1"/>
<name>A7ASU1_BABBO</name>
<feature type="domain" description="RING-type" evidence="5">
    <location>
        <begin position="271"/>
        <end position="321"/>
    </location>
</feature>
<accession>A7ASU1</accession>
<dbReference type="SMART" id="SM00184">
    <property type="entry name" value="RING"/>
    <property type="match status" value="1"/>
</dbReference>
<dbReference type="InParanoid" id="A7ASU1"/>
<evidence type="ECO:0000256" key="4">
    <source>
        <dbReference type="PROSITE-ProRule" id="PRU00175"/>
    </source>
</evidence>